<dbReference type="InterPro" id="IPR036291">
    <property type="entry name" value="NAD(P)-bd_dom_sf"/>
</dbReference>
<dbReference type="PANTHER" id="PTHR10491">
    <property type="entry name" value="DTDP-4-DEHYDRORHAMNOSE REDUCTASE"/>
    <property type="match status" value="1"/>
</dbReference>
<accession>A0ABU2FJ51</accession>
<dbReference type="EMBL" id="JAMQOS010000001">
    <property type="protein sequence ID" value="MDS0280778.1"/>
    <property type="molecule type" value="Genomic_DNA"/>
</dbReference>
<dbReference type="CDD" id="cd05254">
    <property type="entry name" value="dTDP_HR_like_SDR_e"/>
    <property type="match status" value="1"/>
</dbReference>
<dbReference type="RefSeq" id="WP_310898621.1">
    <property type="nucleotide sequence ID" value="NZ_JAMQOS010000001.1"/>
</dbReference>
<proteinExistence type="predicted"/>
<dbReference type="InterPro" id="IPR005913">
    <property type="entry name" value="dTDP_dehydrorham_reduct"/>
</dbReference>
<organism evidence="2 3">
    <name type="scientific">Haloarcula onubensis</name>
    <dbReference type="NCBI Taxonomy" id="2950539"/>
    <lineage>
        <taxon>Archaea</taxon>
        <taxon>Methanobacteriati</taxon>
        <taxon>Methanobacteriota</taxon>
        <taxon>Stenosarchaea group</taxon>
        <taxon>Halobacteria</taxon>
        <taxon>Halobacteriales</taxon>
        <taxon>Haloarculaceae</taxon>
        <taxon>Haloarcula</taxon>
    </lineage>
</organism>
<protein>
    <submittedName>
        <fullName evidence="2">SDR family oxidoreductase</fullName>
    </submittedName>
</protein>
<evidence type="ECO:0000259" key="1">
    <source>
        <dbReference type="Pfam" id="PF04321"/>
    </source>
</evidence>
<dbReference type="PANTHER" id="PTHR10491:SF4">
    <property type="entry name" value="METHIONINE ADENOSYLTRANSFERASE 2 SUBUNIT BETA"/>
    <property type="match status" value="1"/>
</dbReference>
<sequence length="298" mass="32032">MNLLVVGANGILGSNVLQAGHERGWDVSGTYHSTRPAFDVPLAQFDLEAAGAFDDILAEHEPDVVINCAAMTDVDDCERNPDRAHLLNGDAPGKLAFHCESAGVEFVHISTDYVFDGSADEPYVESADPNPVQTYGESKLAGERAVRANVTDPLVARLSFVWGIHRSSGDLTGFPAWVRGQLQSGDDVPLFTDQWVTPTRAGQAAVTLLDLVEQEASGTFHIAAPSCVMPFEFGAVLADAIDESQTRLVEGSTDDVEREATRPTYSCLAVEKVESALGRPQPTVRDDVAAVVDAFRYI</sequence>
<dbReference type="SUPFAM" id="SSF51735">
    <property type="entry name" value="NAD(P)-binding Rossmann-fold domains"/>
    <property type="match status" value="1"/>
</dbReference>
<evidence type="ECO:0000313" key="3">
    <source>
        <dbReference type="Proteomes" id="UP001268864"/>
    </source>
</evidence>
<reference evidence="2 3" key="1">
    <citation type="submission" date="2022-06" db="EMBL/GenBank/DDBJ databases">
        <title>Halomicroarcula sp. a new haloarchaeum isolate from saline soil.</title>
        <authorList>
            <person name="Strakova D."/>
            <person name="Galisteo C."/>
            <person name="Sanchez-Porro C."/>
            <person name="Ventosa A."/>
        </authorList>
    </citation>
    <scope>NUCLEOTIDE SEQUENCE [LARGE SCALE GENOMIC DNA]</scope>
    <source>
        <strain evidence="2 3">S3CR25-11</strain>
    </source>
</reference>
<dbReference type="Proteomes" id="UP001268864">
    <property type="component" value="Unassembled WGS sequence"/>
</dbReference>
<keyword evidence="3" id="KW-1185">Reference proteome</keyword>
<dbReference type="Pfam" id="PF04321">
    <property type="entry name" value="RmlD_sub_bind"/>
    <property type="match status" value="1"/>
</dbReference>
<dbReference type="Gene3D" id="3.40.50.720">
    <property type="entry name" value="NAD(P)-binding Rossmann-like Domain"/>
    <property type="match status" value="1"/>
</dbReference>
<dbReference type="InterPro" id="IPR029903">
    <property type="entry name" value="RmlD-like-bd"/>
</dbReference>
<feature type="domain" description="RmlD-like substrate binding" evidence="1">
    <location>
        <begin position="1"/>
        <end position="295"/>
    </location>
</feature>
<name>A0ABU2FJ51_9EURY</name>
<gene>
    <name evidence="2" type="ORF">NDI86_01500</name>
</gene>
<evidence type="ECO:0000313" key="2">
    <source>
        <dbReference type="EMBL" id="MDS0280778.1"/>
    </source>
</evidence>
<comment type="caution">
    <text evidence="2">The sequence shown here is derived from an EMBL/GenBank/DDBJ whole genome shotgun (WGS) entry which is preliminary data.</text>
</comment>